<accession>A0A1N7PP70</accession>
<dbReference type="Pfam" id="PF03588">
    <property type="entry name" value="Leu_Phe_trans"/>
    <property type="match status" value="1"/>
</dbReference>
<keyword evidence="3 4" id="KW-0012">Acyltransferase</keyword>
<dbReference type="GO" id="GO:0005737">
    <property type="term" value="C:cytoplasm"/>
    <property type="evidence" value="ECO:0007669"/>
    <property type="project" value="UniProtKB-SubCell"/>
</dbReference>
<protein>
    <recommendedName>
        <fullName evidence="4">Leucyl/phenylalanyl-tRNA--protein transferase</fullName>
        <ecNumber evidence="4">2.3.2.6</ecNumber>
    </recommendedName>
    <alternativeName>
        <fullName evidence="4">L/F-transferase</fullName>
    </alternativeName>
    <alternativeName>
        <fullName evidence="4">Leucyltransferase</fullName>
    </alternativeName>
    <alternativeName>
        <fullName evidence="4">Phenyalanyltransferase</fullName>
    </alternativeName>
</protein>
<dbReference type="HAMAP" id="MF_00688">
    <property type="entry name" value="Leu_Phe_trans"/>
    <property type="match status" value="1"/>
</dbReference>
<evidence type="ECO:0000313" key="5">
    <source>
        <dbReference type="EMBL" id="SIT12352.1"/>
    </source>
</evidence>
<dbReference type="EC" id="2.3.2.6" evidence="4"/>
<keyword evidence="2 4" id="KW-0808">Transferase</keyword>
<keyword evidence="1 4" id="KW-0963">Cytoplasm</keyword>
<dbReference type="EMBL" id="FTOA01000007">
    <property type="protein sequence ID" value="SIT12352.1"/>
    <property type="molecule type" value="Genomic_DNA"/>
</dbReference>
<evidence type="ECO:0000256" key="2">
    <source>
        <dbReference type="ARBA" id="ARBA00022679"/>
    </source>
</evidence>
<dbReference type="GO" id="GO:0008914">
    <property type="term" value="F:leucyl-tRNA--protein transferase activity"/>
    <property type="evidence" value="ECO:0007669"/>
    <property type="project" value="UniProtKB-UniRule"/>
</dbReference>
<evidence type="ECO:0000256" key="4">
    <source>
        <dbReference type="HAMAP-Rule" id="MF_00688"/>
    </source>
</evidence>
<dbReference type="FunFam" id="3.40.630.70:FF:000001">
    <property type="entry name" value="Leucyl/phenylalanyl-tRNA--protein transferase"/>
    <property type="match status" value="1"/>
</dbReference>
<comment type="catalytic activity">
    <reaction evidence="4">
        <text>L-phenylalanyl-tRNA(Phe) + an N-terminal L-alpha-aminoacyl-[protein] = an N-terminal L-phenylalanyl-L-alpha-aminoacyl-[protein] + tRNA(Phe)</text>
        <dbReference type="Rhea" id="RHEA:43632"/>
        <dbReference type="Rhea" id="RHEA-COMP:9668"/>
        <dbReference type="Rhea" id="RHEA-COMP:9699"/>
        <dbReference type="Rhea" id="RHEA-COMP:10636"/>
        <dbReference type="Rhea" id="RHEA-COMP:10637"/>
        <dbReference type="ChEBI" id="CHEBI:78442"/>
        <dbReference type="ChEBI" id="CHEBI:78531"/>
        <dbReference type="ChEBI" id="CHEBI:78597"/>
        <dbReference type="ChEBI" id="CHEBI:83561"/>
        <dbReference type="EC" id="2.3.2.6"/>
    </reaction>
</comment>
<evidence type="ECO:0000256" key="1">
    <source>
        <dbReference type="ARBA" id="ARBA00022490"/>
    </source>
</evidence>
<reference evidence="5 6" key="1">
    <citation type="submission" date="2017-01" db="EMBL/GenBank/DDBJ databases">
        <authorList>
            <person name="Mah S.A."/>
            <person name="Swanson W.J."/>
            <person name="Moy G.W."/>
            <person name="Vacquier V.D."/>
        </authorList>
    </citation>
    <scope>NUCLEOTIDE SEQUENCE [LARGE SCALE GENOMIC DNA]</scope>
    <source>
        <strain evidence="5 6">DSM 11589</strain>
    </source>
</reference>
<dbReference type="PANTHER" id="PTHR30098">
    <property type="entry name" value="LEUCYL/PHENYLALANYL-TRNA--PROTEIN TRANSFERASE"/>
    <property type="match status" value="1"/>
</dbReference>
<sequence>MLTLTPDILLRAYACGVFPMAQSRDDPRLYWIDPPERGVLPLDGFHASRSLLKTVRQELFEVRIDSDFAGVLAGCAEATEDRPDTWINEQIIRLFTHLHDVGLAHSVECWQDGALVGGLYGLALGGAFFGESMFSRQTDASKVALCHLIARLRHGGFTLLDTQFVTEHLTRFGAIEIPKRAYLNKLNAALPLAADLKRPLTTAEVVAECKRAAGEHSPPR</sequence>
<organism evidence="5 6">
    <name type="scientific">Insolitispirillum peregrinum</name>
    <dbReference type="NCBI Taxonomy" id="80876"/>
    <lineage>
        <taxon>Bacteria</taxon>
        <taxon>Pseudomonadati</taxon>
        <taxon>Pseudomonadota</taxon>
        <taxon>Alphaproteobacteria</taxon>
        <taxon>Rhodospirillales</taxon>
        <taxon>Novispirillaceae</taxon>
        <taxon>Insolitispirillum</taxon>
    </lineage>
</organism>
<comment type="catalytic activity">
    <reaction evidence="4">
        <text>N-terminal L-arginyl-[protein] + L-leucyl-tRNA(Leu) = N-terminal L-leucyl-L-arginyl-[protein] + tRNA(Leu) + H(+)</text>
        <dbReference type="Rhea" id="RHEA:50416"/>
        <dbReference type="Rhea" id="RHEA-COMP:9613"/>
        <dbReference type="Rhea" id="RHEA-COMP:9622"/>
        <dbReference type="Rhea" id="RHEA-COMP:12672"/>
        <dbReference type="Rhea" id="RHEA-COMP:12673"/>
        <dbReference type="ChEBI" id="CHEBI:15378"/>
        <dbReference type="ChEBI" id="CHEBI:64719"/>
        <dbReference type="ChEBI" id="CHEBI:78442"/>
        <dbReference type="ChEBI" id="CHEBI:78494"/>
        <dbReference type="ChEBI" id="CHEBI:133044"/>
        <dbReference type="EC" id="2.3.2.6"/>
    </reaction>
</comment>
<dbReference type="InterPro" id="IPR004616">
    <property type="entry name" value="Leu/Phe-tRNA_Trfase"/>
</dbReference>
<dbReference type="RefSeq" id="WP_076401730.1">
    <property type="nucleotide sequence ID" value="NZ_FTOA01000007.1"/>
</dbReference>
<comment type="function">
    <text evidence="4">Functions in the N-end rule pathway of protein degradation where it conjugates Leu, Phe and, less efficiently, Met from aminoacyl-tRNAs to the N-termini of proteins containing an N-terminal arginine or lysine.</text>
</comment>
<dbReference type="NCBIfam" id="TIGR00667">
    <property type="entry name" value="aat"/>
    <property type="match status" value="1"/>
</dbReference>
<gene>
    <name evidence="4" type="primary">aat</name>
    <name evidence="5" type="ORF">SAMN05421779_107133</name>
</gene>
<comment type="similarity">
    <text evidence="4">Belongs to the L/F-transferase family.</text>
</comment>
<comment type="catalytic activity">
    <reaction evidence="4">
        <text>N-terminal L-lysyl-[protein] + L-leucyl-tRNA(Leu) = N-terminal L-leucyl-L-lysyl-[protein] + tRNA(Leu) + H(+)</text>
        <dbReference type="Rhea" id="RHEA:12340"/>
        <dbReference type="Rhea" id="RHEA-COMP:9613"/>
        <dbReference type="Rhea" id="RHEA-COMP:9622"/>
        <dbReference type="Rhea" id="RHEA-COMP:12670"/>
        <dbReference type="Rhea" id="RHEA-COMP:12671"/>
        <dbReference type="ChEBI" id="CHEBI:15378"/>
        <dbReference type="ChEBI" id="CHEBI:65249"/>
        <dbReference type="ChEBI" id="CHEBI:78442"/>
        <dbReference type="ChEBI" id="CHEBI:78494"/>
        <dbReference type="ChEBI" id="CHEBI:133043"/>
        <dbReference type="EC" id="2.3.2.6"/>
    </reaction>
</comment>
<dbReference type="Proteomes" id="UP000185678">
    <property type="component" value="Unassembled WGS sequence"/>
</dbReference>
<dbReference type="Gene3D" id="3.40.630.70">
    <property type="entry name" value="Leucyl/phenylalanyl-tRNA-protein transferase, C-terminal domain"/>
    <property type="match status" value="1"/>
</dbReference>
<name>A0A1N7PP70_9PROT</name>
<dbReference type="AlphaFoldDB" id="A0A1N7PP70"/>
<dbReference type="PANTHER" id="PTHR30098:SF2">
    <property type="entry name" value="LEUCYL_PHENYLALANYL-TRNA--PROTEIN TRANSFERASE"/>
    <property type="match status" value="1"/>
</dbReference>
<evidence type="ECO:0000256" key="3">
    <source>
        <dbReference type="ARBA" id="ARBA00023315"/>
    </source>
</evidence>
<proteinExistence type="inferred from homology"/>
<dbReference type="GO" id="GO:0030163">
    <property type="term" value="P:protein catabolic process"/>
    <property type="evidence" value="ECO:0007669"/>
    <property type="project" value="UniProtKB-UniRule"/>
</dbReference>
<dbReference type="InterPro" id="IPR016181">
    <property type="entry name" value="Acyl_CoA_acyltransferase"/>
</dbReference>
<dbReference type="OrthoDB" id="9790282at2"/>
<keyword evidence="6" id="KW-1185">Reference proteome</keyword>
<dbReference type="STRING" id="80876.SAMN05421779_107133"/>
<dbReference type="SUPFAM" id="SSF55729">
    <property type="entry name" value="Acyl-CoA N-acyltransferases (Nat)"/>
    <property type="match status" value="1"/>
</dbReference>
<evidence type="ECO:0000313" key="6">
    <source>
        <dbReference type="Proteomes" id="UP000185678"/>
    </source>
</evidence>
<dbReference type="InterPro" id="IPR042203">
    <property type="entry name" value="Leu/Phe-tRNA_Trfase_C"/>
</dbReference>
<comment type="subcellular location">
    <subcellularLocation>
        <location evidence="4">Cytoplasm</location>
    </subcellularLocation>
</comment>